<gene>
    <name evidence="6" type="ORF">H1P_3160003</name>
</gene>
<evidence type="ECO:0000256" key="5">
    <source>
        <dbReference type="SAM" id="Phobius"/>
    </source>
</evidence>
<dbReference type="PANTHER" id="PTHR12668:SF43">
    <property type="entry name" value="TRANSMEMBRANE PROTEIN 14 HOMOLOG"/>
    <property type="match status" value="1"/>
</dbReference>
<sequence>MLTPGLIATVCYGLLSIGGGVMGYLKSQSKVSLISGGVSGLLLLILAAMMNSGIQIAYPIAVIIISLLIIVFIIRWLKTKKLIPAVPMIFFGVVSLVLILN</sequence>
<dbReference type="InterPro" id="IPR044890">
    <property type="entry name" value="TMEM14_sf"/>
</dbReference>
<evidence type="ECO:0000256" key="1">
    <source>
        <dbReference type="ARBA" id="ARBA00004370"/>
    </source>
</evidence>
<name>A0A563VUX3_9CYAN</name>
<evidence type="ECO:0000256" key="2">
    <source>
        <dbReference type="ARBA" id="ARBA00022692"/>
    </source>
</evidence>
<feature type="transmembrane region" description="Helical" evidence="5">
    <location>
        <begin position="32"/>
        <end position="50"/>
    </location>
</feature>
<dbReference type="Pfam" id="PF03647">
    <property type="entry name" value="Tmemb_14"/>
    <property type="match status" value="1"/>
</dbReference>
<dbReference type="PANTHER" id="PTHR12668">
    <property type="entry name" value="TRANSMEMBRANE PROTEIN 14, 15"/>
    <property type="match status" value="1"/>
</dbReference>
<feature type="transmembrane region" description="Helical" evidence="5">
    <location>
        <begin position="82"/>
        <end position="100"/>
    </location>
</feature>
<dbReference type="InterPro" id="IPR005349">
    <property type="entry name" value="TMEM14"/>
</dbReference>
<feature type="transmembrane region" description="Helical" evidence="5">
    <location>
        <begin position="56"/>
        <end position="77"/>
    </location>
</feature>
<dbReference type="EMBL" id="CAACVJ010000242">
    <property type="protein sequence ID" value="VEP15208.1"/>
    <property type="molecule type" value="Genomic_DNA"/>
</dbReference>
<evidence type="ECO:0000313" key="6">
    <source>
        <dbReference type="EMBL" id="VEP15208.1"/>
    </source>
</evidence>
<accession>A0A563VUX3</accession>
<dbReference type="Gene3D" id="1.10.10.1740">
    <property type="entry name" value="Transmembrane protein 14-like"/>
    <property type="match status" value="1"/>
</dbReference>
<keyword evidence="2 5" id="KW-0812">Transmembrane</keyword>
<dbReference type="GO" id="GO:0016020">
    <property type="term" value="C:membrane"/>
    <property type="evidence" value="ECO:0007669"/>
    <property type="project" value="UniProtKB-SubCell"/>
</dbReference>
<reference evidence="6 7" key="1">
    <citation type="submission" date="2019-01" db="EMBL/GenBank/DDBJ databases">
        <authorList>
            <person name="Brito A."/>
        </authorList>
    </citation>
    <scope>NUCLEOTIDE SEQUENCE [LARGE SCALE GENOMIC DNA]</scope>
    <source>
        <strain evidence="6">1</strain>
    </source>
</reference>
<protein>
    <recommendedName>
        <fullName evidence="8">Small integral membrane protein</fullName>
    </recommendedName>
</protein>
<comment type="subcellular location">
    <subcellularLocation>
        <location evidence="1">Membrane</location>
    </subcellularLocation>
</comment>
<keyword evidence="7" id="KW-1185">Reference proteome</keyword>
<dbReference type="OrthoDB" id="468294at2"/>
<dbReference type="Proteomes" id="UP000320055">
    <property type="component" value="Unassembled WGS sequence"/>
</dbReference>
<evidence type="ECO:0000256" key="4">
    <source>
        <dbReference type="ARBA" id="ARBA00023136"/>
    </source>
</evidence>
<dbReference type="RefSeq" id="WP_144873977.1">
    <property type="nucleotide sequence ID" value="NZ_LR214055.1"/>
</dbReference>
<feature type="transmembrane region" description="Helical" evidence="5">
    <location>
        <begin position="6"/>
        <end position="25"/>
    </location>
</feature>
<organism evidence="6 7">
    <name type="scientific">Hyella patelloides LEGE 07179</name>
    <dbReference type="NCBI Taxonomy" id="945734"/>
    <lineage>
        <taxon>Bacteria</taxon>
        <taxon>Bacillati</taxon>
        <taxon>Cyanobacteriota</taxon>
        <taxon>Cyanophyceae</taxon>
        <taxon>Pleurocapsales</taxon>
        <taxon>Hyellaceae</taxon>
        <taxon>Hyella</taxon>
    </lineage>
</organism>
<proteinExistence type="predicted"/>
<evidence type="ECO:0000256" key="3">
    <source>
        <dbReference type="ARBA" id="ARBA00022989"/>
    </source>
</evidence>
<dbReference type="AlphaFoldDB" id="A0A563VUX3"/>
<keyword evidence="4 5" id="KW-0472">Membrane</keyword>
<keyword evidence="3 5" id="KW-1133">Transmembrane helix</keyword>
<evidence type="ECO:0000313" key="7">
    <source>
        <dbReference type="Proteomes" id="UP000320055"/>
    </source>
</evidence>
<evidence type="ECO:0008006" key="8">
    <source>
        <dbReference type="Google" id="ProtNLM"/>
    </source>
</evidence>